<keyword evidence="5 10" id="KW-0274">FAD</keyword>
<comment type="cofactor">
    <cofactor evidence="1 10">
        <name>FAD</name>
        <dbReference type="ChEBI" id="CHEBI:57692"/>
    </cofactor>
</comment>
<keyword evidence="6 10" id="KW-0560">Oxidoreductase</keyword>
<dbReference type="Proteomes" id="UP001347796">
    <property type="component" value="Unassembled WGS sequence"/>
</dbReference>
<dbReference type="InterPro" id="IPR040986">
    <property type="entry name" value="QSOX_FAD-bd_dom"/>
</dbReference>
<dbReference type="InterPro" id="IPR036249">
    <property type="entry name" value="Thioredoxin-like_sf"/>
</dbReference>
<dbReference type="SUPFAM" id="SSF52833">
    <property type="entry name" value="Thioredoxin-like"/>
    <property type="match status" value="1"/>
</dbReference>
<feature type="transmembrane region" description="Helical" evidence="10">
    <location>
        <begin position="644"/>
        <end position="670"/>
    </location>
</feature>
<dbReference type="Gene3D" id="1.20.120.1960">
    <property type="entry name" value="QSOX sulfhydryl oxidase domain"/>
    <property type="match status" value="1"/>
</dbReference>
<protein>
    <recommendedName>
        <fullName evidence="10">Sulfhydryl oxidase</fullName>
        <ecNumber evidence="10">1.8.3.2</ecNumber>
    </recommendedName>
</protein>
<evidence type="ECO:0000313" key="15">
    <source>
        <dbReference type="EMBL" id="KAK6196017.1"/>
    </source>
</evidence>
<dbReference type="GO" id="GO:0005615">
    <property type="term" value="C:extracellular space"/>
    <property type="evidence" value="ECO:0007669"/>
    <property type="project" value="TreeGrafter"/>
</dbReference>
<dbReference type="InterPro" id="IPR017905">
    <property type="entry name" value="ERV/ALR_sulphydryl_oxidase"/>
</dbReference>
<evidence type="ECO:0000256" key="3">
    <source>
        <dbReference type="ARBA" id="ARBA00022630"/>
    </source>
</evidence>
<dbReference type="InterPro" id="IPR039798">
    <property type="entry name" value="Sulfhydryl_oxidase"/>
</dbReference>
<evidence type="ECO:0000259" key="14">
    <source>
        <dbReference type="PROSITE" id="PS51352"/>
    </source>
</evidence>
<feature type="region of interest" description="Disordered" evidence="11">
    <location>
        <begin position="275"/>
        <end position="311"/>
    </location>
</feature>
<comment type="catalytic activity">
    <reaction evidence="9 10">
        <text>2 R'C(R)SH + O2 = R'C(R)S-S(R)CR' + H2O2</text>
        <dbReference type="Rhea" id="RHEA:17357"/>
        <dbReference type="ChEBI" id="CHEBI:15379"/>
        <dbReference type="ChEBI" id="CHEBI:16240"/>
        <dbReference type="ChEBI" id="CHEBI:16520"/>
        <dbReference type="ChEBI" id="CHEBI:17412"/>
        <dbReference type="EC" id="1.8.3.2"/>
    </reaction>
</comment>
<dbReference type="GO" id="GO:0006457">
    <property type="term" value="P:protein folding"/>
    <property type="evidence" value="ECO:0007669"/>
    <property type="project" value="TreeGrafter"/>
</dbReference>
<dbReference type="GO" id="GO:0000139">
    <property type="term" value="C:Golgi membrane"/>
    <property type="evidence" value="ECO:0007669"/>
    <property type="project" value="TreeGrafter"/>
</dbReference>
<dbReference type="InterPro" id="IPR013766">
    <property type="entry name" value="Thioredoxin_domain"/>
</dbReference>
<dbReference type="Pfam" id="PF18108">
    <property type="entry name" value="QSOX_Trx1"/>
    <property type="match status" value="1"/>
</dbReference>
<feature type="signal peptide" evidence="12">
    <location>
        <begin position="1"/>
        <end position="17"/>
    </location>
</feature>
<evidence type="ECO:0000256" key="2">
    <source>
        <dbReference type="ARBA" id="ARBA00006041"/>
    </source>
</evidence>
<dbReference type="Pfam" id="PF00085">
    <property type="entry name" value="Thioredoxin"/>
    <property type="match status" value="1"/>
</dbReference>
<evidence type="ECO:0000256" key="8">
    <source>
        <dbReference type="ARBA" id="ARBA00023180"/>
    </source>
</evidence>
<dbReference type="Pfam" id="PF04777">
    <property type="entry name" value="Evr1_Alr"/>
    <property type="match status" value="1"/>
</dbReference>
<dbReference type="SUPFAM" id="SSF69000">
    <property type="entry name" value="FAD-dependent thiol oxidase"/>
    <property type="match status" value="1"/>
</dbReference>
<keyword evidence="7" id="KW-1015">Disulfide bond</keyword>
<dbReference type="PANTHER" id="PTHR22897">
    <property type="entry name" value="QUIESCIN Q6-RELATED SULFHYDRYL OXIDASE"/>
    <property type="match status" value="1"/>
</dbReference>
<dbReference type="InterPro" id="IPR036774">
    <property type="entry name" value="ERV/ALR_sulphydryl_oxid_sf"/>
</dbReference>
<feature type="domain" description="Thioredoxin" evidence="14">
    <location>
        <begin position="24"/>
        <end position="169"/>
    </location>
</feature>
<dbReference type="GO" id="GO:0003756">
    <property type="term" value="F:protein disulfide isomerase activity"/>
    <property type="evidence" value="ECO:0007669"/>
    <property type="project" value="TreeGrafter"/>
</dbReference>
<organism evidence="15 16">
    <name type="scientific">Patella caerulea</name>
    <name type="common">Rayed Mediterranean limpet</name>
    <dbReference type="NCBI Taxonomy" id="87958"/>
    <lineage>
        <taxon>Eukaryota</taxon>
        <taxon>Metazoa</taxon>
        <taxon>Spiralia</taxon>
        <taxon>Lophotrochozoa</taxon>
        <taxon>Mollusca</taxon>
        <taxon>Gastropoda</taxon>
        <taxon>Patellogastropoda</taxon>
        <taxon>Patelloidea</taxon>
        <taxon>Patellidae</taxon>
        <taxon>Patella</taxon>
    </lineage>
</organism>
<dbReference type="PROSITE" id="PS00194">
    <property type="entry name" value="THIOREDOXIN_1"/>
    <property type="match status" value="1"/>
</dbReference>
<keyword evidence="10" id="KW-0472">Membrane</keyword>
<evidence type="ECO:0000256" key="5">
    <source>
        <dbReference type="ARBA" id="ARBA00022827"/>
    </source>
</evidence>
<dbReference type="GO" id="GO:0016971">
    <property type="term" value="F:flavin-dependent sulfhydryl oxidase activity"/>
    <property type="evidence" value="ECO:0007669"/>
    <property type="project" value="InterPro"/>
</dbReference>
<accession>A0AAN8Q3D6</accession>
<keyword evidence="4 12" id="KW-0732">Signal</keyword>
<dbReference type="EMBL" id="JAZGQO010000001">
    <property type="protein sequence ID" value="KAK6196017.1"/>
    <property type="molecule type" value="Genomic_DNA"/>
</dbReference>
<evidence type="ECO:0000259" key="13">
    <source>
        <dbReference type="PROSITE" id="PS51324"/>
    </source>
</evidence>
<keyword evidence="10" id="KW-1133">Transmembrane helix</keyword>
<evidence type="ECO:0000256" key="10">
    <source>
        <dbReference type="RuleBase" id="RU371123"/>
    </source>
</evidence>
<evidence type="ECO:0000256" key="7">
    <source>
        <dbReference type="ARBA" id="ARBA00023157"/>
    </source>
</evidence>
<dbReference type="InterPro" id="IPR041269">
    <property type="entry name" value="QSOX_Trx1"/>
</dbReference>
<dbReference type="Pfam" id="PF18371">
    <property type="entry name" value="FAD_SOX"/>
    <property type="match status" value="1"/>
</dbReference>
<evidence type="ECO:0000256" key="1">
    <source>
        <dbReference type="ARBA" id="ARBA00001974"/>
    </source>
</evidence>
<dbReference type="PROSITE" id="PS51324">
    <property type="entry name" value="ERV_ALR"/>
    <property type="match status" value="1"/>
</dbReference>
<dbReference type="PROSITE" id="PS51352">
    <property type="entry name" value="THIOREDOXIN_2"/>
    <property type="match status" value="1"/>
</dbReference>
<feature type="domain" description="ERV/ALR sulfhydryl oxidase" evidence="13">
    <location>
        <begin position="419"/>
        <end position="520"/>
    </location>
</feature>
<name>A0AAN8Q3D6_PATCE</name>
<evidence type="ECO:0000256" key="6">
    <source>
        <dbReference type="ARBA" id="ARBA00023002"/>
    </source>
</evidence>
<feature type="chain" id="PRO_5043000416" description="Sulfhydryl oxidase" evidence="12">
    <location>
        <begin position="18"/>
        <end position="687"/>
    </location>
</feature>
<evidence type="ECO:0000256" key="11">
    <source>
        <dbReference type="SAM" id="MobiDB-lite"/>
    </source>
</evidence>
<dbReference type="FunFam" id="1.20.120.310:FF:000001">
    <property type="entry name" value="Sulfhydryl oxidase"/>
    <property type="match status" value="1"/>
</dbReference>
<dbReference type="EC" id="1.8.3.2" evidence="10"/>
<dbReference type="FunFam" id="1.20.120.1960:FF:000001">
    <property type="entry name" value="Sulfhydryl oxidase"/>
    <property type="match status" value="1"/>
</dbReference>
<keyword evidence="16" id="KW-1185">Reference proteome</keyword>
<dbReference type="Gene3D" id="1.20.120.310">
    <property type="entry name" value="ERV/ALR sulfhydryl oxidase domain"/>
    <property type="match status" value="1"/>
</dbReference>
<sequence>MRANILILAICLTVCISTDKIGLYREGDSVNILTSENFTDIVCDKGKESAWVIQFYNAWCGHCRRFAPKFKKFAKDVKGWSKVISLGVVACSDNTNTALCRSYNIMAYPTMLLFPPCSTSNNKTNLESLPTQDPKEMRAKMASFVNETIPTPPSWPKLKPLKSIDEIWEEATAEHKHVLLIFEEPYSYLGLELILDYVNQKNILIRRMLKETVIKYGISEVPSLYIVNKEGTYSHIATGSGVNLDTDRTGFQMAINLLLTNKFKTKDGQKFLLPQNKTTEGNVVNQNTDKKGETHENAGAGDGPEDNKVEDSKINEIERPRIYMQDLESALQVSFRQEIALRKEIDGDNMIALQNYVSVLSKYLPGRDEIKTFLQQVNDWLTTVSKPLSGGDWLHGIDGLQDELVYLPDKVQWVGCKGSAAEYRGYPCSMWTLFHTLTVNAYLNEKVEDVKEVIHAIAGYMKYFFGCAECTENFLKMAASADKDLRKKKDMVIWLWSAHNKANKRLHGDLSEDPEYPKIQFPSPEACPKCYSADSKPWNPTWKTDEVLRFLVEMYRAKNIITSVPDDQADLNRLSYRKGIKSPAEEKSLDWWEKRLRGQDLKKLREIRERKKNKLSGKSGYFKNESVDKEVMSNHISPRLRTNWSLSSVDLGMCMAFYVICAIIVLMLYYHFTIRTKYKPICKCLPV</sequence>
<evidence type="ECO:0000256" key="12">
    <source>
        <dbReference type="SAM" id="SignalP"/>
    </source>
</evidence>
<feature type="compositionally biased region" description="Polar residues" evidence="11">
    <location>
        <begin position="275"/>
        <end position="287"/>
    </location>
</feature>
<comment type="similarity">
    <text evidence="2 10">Belongs to the quiescin-sulfhydryl oxidase (QSOX) family.</text>
</comment>
<keyword evidence="10" id="KW-0812">Transmembrane</keyword>
<keyword evidence="8" id="KW-0325">Glycoprotein</keyword>
<evidence type="ECO:0000256" key="9">
    <source>
        <dbReference type="ARBA" id="ARBA00048864"/>
    </source>
</evidence>
<evidence type="ECO:0000256" key="4">
    <source>
        <dbReference type="ARBA" id="ARBA00022729"/>
    </source>
</evidence>
<dbReference type="PANTHER" id="PTHR22897:SF8">
    <property type="entry name" value="SULFHYDRYL OXIDASE"/>
    <property type="match status" value="1"/>
</dbReference>
<dbReference type="InterPro" id="IPR042568">
    <property type="entry name" value="QSOX_FAD-bd_sf"/>
</dbReference>
<reference evidence="15 16" key="1">
    <citation type="submission" date="2024-01" db="EMBL/GenBank/DDBJ databases">
        <title>The genome of the rayed Mediterranean limpet Patella caerulea (Linnaeus, 1758).</title>
        <authorList>
            <person name="Anh-Thu Weber A."/>
            <person name="Halstead-Nussloch G."/>
        </authorList>
    </citation>
    <scope>NUCLEOTIDE SEQUENCE [LARGE SCALE GENOMIC DNA]</scope>
    <source>
        <strain evidence="15">AATW-2023a</strain>
        <tissue evidence="15">Whole specimen</tissue>
    </source>
</reference>
<dbReference type="Gene3D" id="3.40.30.10">
    <property type="entry name" value="Glutaredoxin"/>
    <property type="match status" value="2"/>
</dbReference>
<comment type="caution">
    <text evidence="15">The sequence shown here is derived from an EMBL/GenBank/DDBJ whole genome shotgun (WGS) entry which is preliminary data.</text>
</comment>
<proteinExistence type="inferred from homology"/>
<evidence type="ECO:0000313" key="16">
    <source>
        <dbReference type="Proteomes" id="UP001347796"/>
    </source>
</evidence>
<dbReference type="AlphaFoldDB" id="A0AAN8Q3D6"/>
<keyword evidence="3 10" id="KW-0285">Flavoprotein</keyword>
<comment type="function">
    <text evidence="10">Catalyzes the oxidation of sulfhydryl groups in peptide and protein thiols to disulfides with the reduction of oxygen to hydrogen peroxide.</text>
</comment>
<gene>
    <name evidence="15" type="ORF">SNE40_001322</name>
</gene>
<dbReference type="InterPro" id="IPR017937">
    <property type="entry name" value="Thioredoxin_CS"/>
</dbReference>